<evidence type="ECO:0000313" key="3">
    <source>
        <dbReference type="Proteomes" id="UP001501169"/>
    </source>
</evidence>
<dbReference type="RefSeq" id="WP_226766234.1">
    <property type="nucleotide sequence ID" value="NZ_BAAAEO010000002.1"/>
</dbReference>
<dbReference type="SUPFAM" id="SSF69047">
    <property type="entry name" value="Hypothetical protein YjbJ"/>
    <property type="match status" value="1"/>
</dbReference>
<name>A0ABP3NJH7_9GAMM</name>
<organism evidence="2 3">
    <name type="scientific">Rheinheimera aquimaris</name>
    <dbReference type="NCBI Taxonomy" id="412437"/>
    <lineage>
        <taxon>Bacteria</taxon>
        <taxon>Pseudomonadati</taxon>
        <taxon>Pseudomonadota</taxon>
        <taxon>Gammaproteobacteria</taxon>
        <taxon>Chromatiales</taxon>
        <taxon>Chromatiaceae</taxon>
        <taxon>Rheinheimera</taxon>
    </lineage>
</organism>
<dbReference type="InterPro" id="IPR036629">
    <property type="entry name" value="YjbJ_sf"/>
</dbReference>
<keyword evidence="3" id="KW-1185">Reference proteome</keyword>
<protein>
    <submittedName>
        <fullName evidence="2">Uncharacterized protein</fullName>
    </submittedName>
</protein>
<gene>
    <name evidence="2" type="ORF">GCM10009098_12380</name>
</gene>
<dbReference type="Proteomes" id="UP001501169">
    <property type="component" value="Unassembled WGS sequence"/>
</dbReference>
<dbReference type="Gene3D" id="1.10.1470.10">
    <property type="entry name" value="YjbJ"/>
    <property type="match status" value="1"/>
</dbReference>
<dbReference type="EMBL" id="BAAAEO010000002">
    <property type="protein sequence ID" value="GAA0546312.1"/>
    <property type="molecule type" value="Genomic_DNA"/>
</dbReference>
<comment type="caution">
    <text evidence="2">The sequence shown here is derived from an EMBL/GenBank/DDBJ whole genome shotgun (WGS) entry which is preliminary data.</text>
</comment>
<reference evidence="3" key="1">
    <citation type="journal article" date="2019" name="Int. J. Syst. Evol. Microbiol.">
        <title>The Global Catalogue of Microorganisms (GCM) 10K type strain sequencing project: providing services to taxonomists for standard genome sequencing and annotation.</title>
        <authorList>
            <consortium name="The Broad Institute Genomics Platform"/>
            <consortium name="The Broad Institute Genome Sequencing Center for Infectious Disease"/>
            <person name="Wu L."/>
            <person name="Ma J."/>
        </authorList>
    </citation>
    <scope>NUCLEOTIDE SEQUENCE [LARGE SCALE GENOMIC DNA]</scope>
    <source>
        <strain evidence="3">JCM 14331</strain>
    </source>
</reference>
<sequence>MNKFSEQNRIEKSNRMDKADKANKAEMADKMEATPATTKTIKVTPAAGMKGKWPQQVKAAKSQWGKLSEAEILKSDGNPKQLSSLVQQRYDISQDVAEKQVNSFLDKCNLAHPCISEGREDEQVT</sequence>
<proteinExistence type="predicted"/>
<accession>A0ABP3NJH7</accession>
<evidence type="ECO:0000256" key="1">
    <source>
        <dbReference type="SAM" id="MobiDB-lite"/>
    </source>
</evidence>
<evidence type="ECO:0000313" key="2">
    <source>
        <dbReference type="EMBL" id="GAA0546312.1"/>
    </source>
</evidence>
<feature type="region of interest" description="Disordered" evidence="1">
    <location>
        <begin position="1"/>
        <end position="39"/>
    </location>
</feature>
<feature type="compositionally biased region" description="Basic and acidic residues" evidence="1">
    <location>
        <begin position="1"/>
        <end position="32"/>
    </location>
</feature>